<protein>
    <submittedName>
        <fullName evidence="3">3493_t:CDS:1</fullName>
    </submittedName>
</protein>
<evidence type="ECO:0000313" key="3">
    <source>
        <dbReference type="EMBL" id="CAG8635257.1"/>
    </source>
</evidence>
<dbReference type="GO" id="GO:0005634">
    <property type="term" value="C:nucleus"/>
    <property type="evidence" value="ECO:0007669"/>
    <property type="project" value="UniProtKB-UniRule"/>
</dbReference>
<dbReference type="OrthoDB" id="2409984at2759"/>
<sequence>MPSESPSSSYSCSIETLRTQMPSISEIEEFDIGELSKNKRKPLNAFMIYRNEFRKRALANGMKKKMSELSKMAGESWRTEPTKVKAAYTRVSRQIDKIFQRRREEQKIFKIVYDPKMGVPQEQEHDVAPHQSIPADDYMYSLNVDAIPIPYFCSDDIIW</sequence>
<dbReference type="InterPro" id="IPR009071">
    <property type="entry name" value="HMG_box_dom"/>
</dbReference>
<keyword evidence="1" id="KW-0539">Nucleus</keyword>
<keyword evidence="1" id="KW-0238">DNA-binding</keyword>
<dbReference type="InterPro" id="IPR036910">
    <property type="entry name" value="HMG_box_dom_sf"/>
</dbReference>
<evidence type="ECO:0000256" key="1">
    <source>
        <dbReference type="PROSITE-ProRule" id="PRU00267"/>
    </source>
</evidence>
<evidence type="ECO:0000259" key="2">
    <source>
        <dbReference type="PROSITE" id="PS50118"/>
    </source>
</evidence>
<accession>A0A9N9GWQ5</accession>
<organism evidence="3 4">
    <name type="scientific">Dentiscutata erythropus</name>
    <dbReference type="NCBI Taxonomy" id="1348616"/>
    <lineage>
        <taxon>Eukaryota</taxon>
        <taxon>Fungi</taxon>
        <taxon>Fungi incertae sedis</taxon>
        <taxon>Mucoromycota</taxon>
        <taxon>Glomeromycotina</taxon>
        <taxon>Glomeromycetes</taxon>
        <taxon>Diversisporales</taxon>
        <taxon>Gigasporaceae</taxon>
        <taxon>Dentiscutata</taxon>
    </lineage>
</organism>
<evidence type="ECO:0000313" key="4">
    <source>
        <dbReference type="Proteomes" id="UP000789405"/>
    </source>
</evidence>
<dbReference type="SMART" id="SM00398">
    <property type="entry name" value="HMG"/>
    <property type="match status" value="1"/>
</dbReference>
<gene>
    <name evidence="3" type="ORF">DERYTH_LOCUS9361</name>
</gene>
<dbReference type="Pfam" id="PF00505">
    <property type="entry name" value="HMG_box"/>
    <property type="match status" value="1"/>
</dbReference>
<dbReference type="Gene3D" id="1.10.30.10">
    <property type="entry name" value="High mobility group box domain"/>
    <property type="match status" value="1"/>
</dbReference>
<comment type="caution">
    <text evidence="3">The sequence shown here is derived from an EMBL/GenBank/DDBJ whole genome shotgun (WGS) entry which is preliminary data.</text>
</comment>
<dbReference type="AlphaFoldDB" id="A0A9N9GWQ5"/>
<keyword evidence="4" id="KW-1185">Reference proteome</keyword>
<dbReference type="Proteomes" id="UP000789405">
    <property type="component" value="Unassembled WGS sequence"/>
</dbReference>
<dbReference type="PROSITE" id="PS50118">
    <property type="entry name" value="HMG_BOX_2"/>
    <property type="match status" value="1"/>
</dbReference>
<dbReference type="GO" id="GO:0003677">
    <property type="term" value="F:DNA binding"/>
    <property type="evidence" value="ECO:0007669"/>
    <property type="project" value="UniProtKB-UniRule"/>
</dbReference>
<dbReference type="EMBL" id="CAJVPY010005093">
    <property type="protein sequence ID" value="CAG8635257.1"/>
    <property type="molecule type" value="Genomic_DNA"/>
</dbReference>
<proteinExistence type="predicted"/>
<reference evidence="3" key="1">
    <citation type="submission" date="2021-06" db="EMBL/GenBank/DDBJ databases">
        <authorList>
            <person name="Kallberg Y."/>
            <person name="Tangrot J."/>
            <person name="Rosling A."/>
        </authorList>
    </citation>
    <scope>NUCLEOTIDE SEQUENCE</scope>
    <source>
        <strain evidence="3">MA453B</strain>
    </source>
</reference>
<feature type="DNA-binding region" description="HMG box" evidence="1">
    <location>
        <begin position="39"/>
        <end position="107"/>
    </location>
</feature>
<dbReference type="SUPFAM" id="SSF47095">
    <property type="entry name" value="HMG-box"/>
    <property type="match status" value="1"/>
</dbReference>
<feature type="domain" description="HMG box" evidence="2">
    <location>
        <begin position="39"/>
        <end position="107"/>
    </location>
</feature>
<name>A0A9N9GWQ5_9GLOM</name>